<dbReference type="PROSITE" id="PS50234">
    <property type="entry name" value="VWFA"/>
    <property type="match status" value="1"/>
</dbReference>
<feature type="repeat" description="Solcar" evidence="8">
    <location>
        <begin position="720"/>
        <end position="823"/>
    </location>
</feature>
<dbReference type="Gene3D" id="1.50.40.10">
    <property type="entry name" value="Mitochondrial carrier domain"/>
    <property type="match status" value="1"/>
</dbReference>
<dbReference type="EMBL" id="QGNW01000014">
    <property type="protein sequence ID" value="RVX17095.1"/>
    <property type="molecule type" value="Genomic_DNA"/>
</dbReference>
<evidence type="ECO:0000259" key="10">
    <source>
        <dbReference type="PROSITE" id="PS50234"/>
    </source>
</evidence>
<feature type="domain" description="VWFA" evidence="10">
    <location>
        <begin position="297"/>
        <end position="500"/>
    </location>
</feature>
<keyword evidence="5" id="KW-0547">Nucleotide-binding</keyword>
<evidence type="ECO:0000256" key="2">
    <source>
        <dbReference type="ARBA" id="ARBA00022448"/>
    </source>
</evidence>
<dbReference type="InterPro" id="IPR023395">
    <property type="entry name" value="MCP_dom_sf"/>
</dbReference>
<protein>
    <submittedName>
        <fullName evidence="11">Midasin</fullName>
    </submittedName>
</protein>
<feature type="compositionally biased region" description="Basic and acidic residues" evidence="9">
    <location>
        <begin position="157"/>
        <end position="170"/>
    </location>
</feature>
<evidence type="ECO:0000313" key="12">
    <source>
        <dbReference type="Proteomes" id="UP000288805"/>
    </source>
</evidence>
<evidence type="ECO:0000256" key="7">
    <source>
        <dbReference type="ARBA" id="ARBA00023136"/>
    </source>
</evidence>
<dbReference type="SUPFAM" id="SSF103506">
    <property type="entry name" value="Mitochondrial carrier"/>
    <property type="match status" value="1"/>
</dbReference>
<comment type="subcellular location">
    <subcellularLocation>
        <location evidence="1">Membrane</location>
        <topology evidence="1">Multi-pass membrane protein</topology>
    </subcellularLocation>
</comment>
<dbReference type="InterPro" id="IPR018108">
    <property type="entry name" value="MCP_transmembrane"/>
</dbReference>
<evidence type="ECO:0000256" key="1">
    <source>
        <dbReference type="ARBA" id="ARBA00004141"/>
    </source>
</evidence>
<dbReference type="GO" id="GO:0005524">
    <property type="term" value="F:ATP binding"/>
    <property type="evidence" value="ECO:0007669"/>
    <property type="project" value="UniProtKB-KW"/>
</dbReference>
<sequence>MEMMVADSSMDGKLTNDQPKTQLPQQDSSSIQKTQANPYRNVGDALEEWKERARVSSDLQEDNTEAPDNMEDENADEYGYVSEFEKGTAQALGPATFDQIDKNITQNEPDVDGVMAQKEHLTKENEKQNSETDPIKSSALNLKKRIEEQMQISDSEVSPKETSPEVHGQDDGDPGSASGSLVSIKRSYLNEDIYQLSKLSVSDELGKAKNLEEASSDMKDNAAALWRRYELLTTRFSQELAEQLRLVMEPTLASKLQGDYKTGKRINMKKVIPYIASHYRKDKIWLRRTRPNKRDYQVVIAVDDSRSMSESCCGDVAIEALVTVCRAMSQLEVGNLAVASYGKEGNIRLLHDFDQSFTGEAGIKMISNLTFKQENTIKDEPVVDLLKYLNNMLDTAVANARLPSGQNPLQQLVLIIADGRFIEKENLKRCVRDVLSRKRLVAFLLLDSHKSPSWTSRYFLEVSFQGGNMKISKYLDSFPFPYYIILKNIEALPRTLADLLRQGDRWRPSELHTKCNLRIGMTRHQPVEHLRTSPRFIRRDPIFPARFSGRRSEITGSATTMIESGSECPLGNRVRVWGFVQVVGVLGNWSESLKVAKMSLSAAEEDSAQEIHLPADIDWEMLDKSKFFFLGAALFSGVSATLYPVVVLKTRQQIAQSQVSSIRTAFSIVRHEGFRALYRGFGTSLMGTIPARALYMTALEVTKSNVGTATVRLGFPEPTAAAIANAAAGLSAAMAAQLVWTPIDVVSQRLMVQGGGGCGCGPGEKLKIPNASSCKYLGGIDAFRKILNTDGPRGLYRGFGISILTYAPSNAVWWASYSVAQRLIWSGIGVYLCKKDDETGENGVSTFRPDSKTVMAVQGVSAAMAGGVSALITMPLDTIKTRLQVLDGEENGRRGPTIGQTVRNLVREGGWMACYRGLGPRWASMSMSATTMITTYEFLKRLSAKNQEALT</sequence>
<dbReference type="AlphaFoldDB" id="A0A438K7B8"/>
<evidence type="ECO:0000313" key="11">
    <source>
        <dbReference type="EMBL" id="RVX17095.1"/>
    </source>
</evidence>
<gene>
    <name evidence="11" type="primary">MDN1_11</name>
    <name evidence="11" type="ORF">CK203_003218</name>
</gene>
<feature type="compositionally biased region" description="Basic and acidic residues" evidence="9">
    <location>
        <begin position="117"/>
        <end position="134"/>
    </location>
</feature>
<dbReference type="PANTHER" id="PTHR48103:SF2">
    <property type="entry name" value="MIDASIN"/>
    <property type="match status" value="1"/>
</dbReference>
<proteinExistence type="predicted"/>
<feature type="region of interest" description="Disordered" evidence="9">
    <location>
        <begin position="150"/>
        <end position="180"/>
    </location>
</feature>
<feature type="repeat" description="Solcar" evidence="8">
    <location>
        <begin position="853"/>
        <end position="942"/>
    </location>
</feature>
<dbReference type="SUPFAM" id="SSF53300">
    <property type="entry name" value="vWA-like"/>
    <property type="match status" value="1"/>
</dbReference>
<evidence type="ECO:0000256" key="4">
    <source>
        <dbReference type="ARBA" id="ARBA00022737"/>
    </source>
</evidence>
<evidence type="ECO:0000256" key="6">
    <source>
        <dbReference type="ARBA" id="ARBA00022840"/>
    </source>
</evidence>
<comment type="caution">
    <text evidence="11">The sequence shown here is derived from an EMBL/GenBank/DDBJ whole genome shotgun (WGS) entry which is preliminary data.</text>
</comment>
<dbReference type="FunFam" id="3.40.50.410:FF:000114">
    <property type="entry name" value="Midasin"/>
    <property type="match status" value="1"/>
</dbReference>
<dbReference type="GO" id="GO:0016020">
    <property type="term" value="C:membrane"/>
    <property type="evidence" value="ECO:0007669"/>
    <property type="project" value="UniProtKB-SubCell"/>
</dbReference>
<feature type="compositionally biased region" description="Polar residues" evidence="9">
    <location>
        <begin position="15"/>
        <end position="38"/>
    </location>
</feature>
<evidence type="ECO:0000256" key="5">
    <source>
        <dbReference type="ARBA" id="ARBA00022741"/>
    </source>
</evidence>
<dbReference type="PRINTS" id="PR00926">
    <property type="entry name" value="MITOCARRIER"/>
</dbReference>
<name>A0A438K7B8_VITVI</name>
<dbReference type="InterPro" id="IPR002035">
    <property type="entry name" value="VWF_A"/>
</dbReference>
<feature type="repeat" description="Solcar" evidence="8">
    <location>
        <begin position="623"/>
        <end position="705"/>
    </location>
</feature>
<reference evidence="11 12" key="1">
    <citation type="journal article" date="2018" name="PLoS Genet.">
        <title>Population sequencing reveals clonal diversity and ancestral inbreeding in the grapevine cultivar Chardonnay.</title>
        <authorList>
            <person name="Roach M.J."/>
            <person name="Johnson D.L."/>
            <person name="Bohlmann J."/>
            <person name="van Vuuren H.J."/>
            <person name="Jones S.J."/>
            <person name="Pretorius I.S."/>
            <person name="Schmidt S.A."/>
            <person name="Borneman A.R."/>
        </authorList>
    </citation>
    <scope>NUCLEOTIDE SEQUENCE [LARGE SCALE GENOMIC DNA]</scope>
    <source>
        <strain evidence="12">cv. Chardonnay</strain>
        <tissue evidence="11">Leaf</tissue>
    </source>
</reference>
<dbReference type="Pfam" id="PF00153">
    <property type="entry name" value="Mito_carr"/>
    <property type="match status" value="3"/>
</dbReference>
<keyword evidence="4" id="KW-0677">Repeat</keyword>
<evidence type="ECO:0000256" key="8">
    <source>
        <dbReference type="PROSITE-ProRule" id="PRU00282"/>
    </source>
</evidence>
<organism evidence="11 12">
    <name type="scientific">Vitis vinifera</name>
    <name type="common">Grape</name>
    <dbReference type="NCBI Taxonomy" id="29760"/>
    <lineage>
        <taxon>Eukaryota</taxon>
        <taxon>Viridiplantae</taxon>
        <taxon>Streptophyta</taxon>
        <taxon>Embryophyta</taxon>
        <taxon>Tracheophyta</taxon>
        <taxon>Spermatophyta</taxon>
        <taxon>Magnoliopsida</taxon>
        <taxon>eudicotyledons</taxon>
        <taxon>Gunneridae</taxon>
        <taxon>Pentapetalae</taxon>
        <taxon>rosids</taxon>
        <taxon>Vitales</taxon>
        <taxon>Vitaceae</taxon>
        <taxon>Viteae</taxon>
        <taxon>Vitis</taxon>
    </lineage>
</organism>
<evidence type="ECO:0000256" key="3">
    <source>
        <dbReference type="ARBA" id="ARBA00022692"/>
    </source>
</evidence>
<dbReference type="InterPro" id="IPR036465">
    <property type="entry name" value="vWFA_dom_sf"/>
</dbReference>
<keyword evidence="7 8" id="KW-0472">Membrane</keyword>
<dbReference type="Proteomes" id="UP000288805">
    <property type="component" value="Unassembled WGS sequence"/>
</dbReference>
<feature type="compositionally biased region" description="Acidic residues" evidence="9">
    <location>
        <begin position="59"/>
        <end position="74"/>
    </location>
</feature>
<evidence type="ECO:0000256" key="9">
    <source>
        <dbReference type="SAM" id="MobiDB-lite"/>
    </source>
</evidence>
<feature type="region of interest" description="Disordered" evidence="9">
    <location>
        <begin position="1"/>
        <end position="74"/>
    </location>
</feature>
<feature type="region of interest" description="Disordered" evidence="9">
    <location>
        <begin position="86"/>
        <end position="138"/>
    </location>
</feature>
<keyword evidence="6" id="KW-0067">ATP-binding</keyword>
<dbReference type="GO" id="GO:0055085">
    <property type="term" value="P:transmembrane transport"/>
    <property type="evidence" value="ECO:0007669"/>
    <property type="project" value="InterPro"/>
</dbReference>
<dbReference type="PROSITE" id="PS50920">
    <property type="entry name" value="SOLCAR"/>
    <property type="match status" value="3"/>
</dbReference>
<keyword evidence="3 8" id="KW-0812">Transmembrane</keyword>
<accession>A0A438K7B8</accession>
<keyword evidence="2" id="KW-0813">Transport</keyword>
<dbReference type="PANTHER" id="PTHR48103">
    <property type="entry name" value="MIDASIN-RELATED"/>
    <property type="match status" value="1"/>
</dbReference>
<dbReference type="InterPro" id="IPR002067">
    <property type="entry name" value="MCP"/>
</dbReference>